<keyword evidence="2" id="KW-1185">Reference proteome</keyword>
<accession>A0AAD8QVR5</accession>
<dbReference type="EMBL" id="JAUUTY010000007">
    <property type="protein sequence ID" value="KAK1609923.1"/>
    <property type="molecule type" value="Genomic_DNA"/>
</dbReference>
<comment type="caution">
    <text evidence="1">The sequence shown here is derived from an EMBL/GenBank/DDBJ whole genome shotgun (WGS) entry which is preliminary data.</text>
</comment>
<evidence type="ECO:0000313" key="2">
    <source>
        <dbReference type="Proteomes" id="UP001231189"/>
    </source>
</evidence>
<organism evidence="1 2">
    <name type="scientific">Lolium multiflorum</name>
    <name type="common">Italian ryegrass</name>
    <name type="synonym">Lolium perenne subsp. multiflorum</name>
    <dbReference type="NCBI Taxonomy" id="4521"/>
    <lineage>
        <taxon>Eukaryota</taxon>
        <taxon>Viridiplantae</taxon>
        <taxon>Streptophyta</taxon>
        <taxon>Embryophyta</taxon>
        <taxon>Tracheophyta</taxon>
        <taxon>Spermatophyta</taxon>
        <taxon>Magnoliopsida</taxon>
        <taxon>Liliopsida</taxon>
        <taxon>Poales</taxon>
        <taxon>Poaceae</taxon>
        <taxon>BOP clade</taxon>
        <taxon>Pooideae</taxon>
        <taxon>Poodae</taxon>
        <taxon>Poeae</taxon>
        <taxon>Poeae Chloroplast Group 2 (Poeae type)</taxon>
        <taxon>Loliodinae</taxon>
        <taxon>Loliinae</taxon>
        <taxon>Lolium</taxon>
    </lineage>
</organism>
<dbReference type="Proteomes" id="UP001231189">
    <property type="component" value="Unassembled WGS sequence"/>
</dbReference>
<sequence length="136" mass="15419">MEVNEDSGQLSSRKLCDVVGEVVMPWSTSDELETSQSCCCPRSLTPKLNSVVLGFWLVEYMLLQAIRNTHLVLRVYDVLMNAICLLETLLCAKIHVCAAARMDALSYVIWTFHFCVARQFSSMYISSAPQFTSFFF</sequence>
<name>A0AAD8QVR5_LOLMU</name>
<protein>
    <submittedName>
        <fullName evidence="1">Uncharacterized protein</fullName>
    </submittedName>
</protein>
<evidence type="ECO:0000313" key="1">
    <source>
        <dbReference type="EMBL" id="KAK1609923.1"/>
    </source>
</evidence>
<proteinExistence type="predicted"/>
<reference evidence="1" key="1">
    <citation type="submission" date="2023-07" db="EMBL/GenBank/DDBJ databases">
        <title>A chromosome-level genome assembly of Lolium multiflorum.</title>
        <authorList>
            <person name="Chen Y."/>
            <person name="Copetti D."/>
            <person name="Kolliker R."/>
            <person name="Studer B."/>
        </authorList>
    </citation>
    <scope>NUCLEOTIDE SEQUENCE</scope>
    <source>
        <strain evidence="1">02402/16</strain>
        <tissue evidence="1">Leaf</tissue>
    </source>
</reference>
<dbReference type="AlphaFoldDB" id="A0AAD8QVR5"/>
<gene>
    <name evidence="1" type="ORF">QYE76_033596</name>
</gene>